<gene>
    <name evidence="9 11" type="primary">bioF</name>
    <name evidence="11" type="ORF">LLY24_03445</name>
</gene>
<evidence type="ECO:0000256" key="3">
    <source>
        <dbReference type="ARBA" id="ARBA00010008"/>
    </source>
</evidence>
<dbReference type="InterPro" id="IPR015421">
    <property type="entry name" value="PyrdxlP-dep_Trfase_major"/>
</dbReference>
<evidence type="ECO:0000256" key="6">
    <source>
        <dbReference type="ARBA" id="ARBA00022756"/>
    </source>
</evidence>
<comment type="similarity">
    <text evidence="3 9">Belongs to the class-II pyridoxal-phosphate-dependent aminotransferase family. BioF subfamily.</text>
</comment>
<evidence type="ECO:0000256" key="9">
    <source>
        <dbReference type="HAMAP-Rule" id="MF_01693"/>
    </source>
</evidence>
<dbReference type="Pfam" id="PF00155">
    <property type="entry name" value="Aminotran_1_2"/>
    <property type="match status" value="1"/>
</dbReference>
<organism evidence="11 12">
    <name type="scientific">Halomonas dongshanensis</name>
    <dbReference type="NCBI Taxonomy" id="2890835"/>
    <lineage>
        <taxon>Bacteria</taxon>
        <taxon>Pseudomonadati</taxon>
        <taxon>Pseudomonadota</taxon>
        <taxon>Gammaproteobacteria</taxon>
        <taxon>Oceanospirillales</taxon>
        <taxon>Halomonadaceae</taxon>
        <taxon>Halomonas</taxon>
    </lineage>
</organism>
<keyword evidence="12" id="KW-1185">Reference proteome</keyword>
<comment type="catalytic activity">
    <reaction evidence="8 9">
        <text>6-carboxyhexanoyl-[ACP] + L-alanine + H(+) = (8S)-8-amino-7-oxononanoate + holo-[ACP] + CO2</text>
        <dbReference type="Rhea" id="RHEA:42288"/>
        <dbReference type="Rhea" id="RHEA-COMP:9685"/>
        <dbReference type="Rhea" id="RHEA-COMP:9955"/>
        <dbReference type="ChEBI" id="CHEBI:15378"/>
        <dbReference type="ChEBI" id="CHEBI:16526"/>
        <dbReference type="ChEBI" id="CHEBI:57972"/>
        <dbReference type="ChEBI" id="CHEBI:64479"/>
        <dbReference type="ChEBI" id="CHEBI:78846"/>
        <dbReference type="ChEBI" id="CHEBI:149468"/>
        <dbReference type="EC" id="2.3.1.47"/>
    </reaction>
</comment>
<evidence type="ECO:0000256" key="2">
    <source>
        <dbReference type="ARBA" id="ARBA00004746"/>
    </source>
</evidence>
<dbReference type="InterPro" id="IPR015424">
    <property type="entry name" value="PyrdxlP-dep_Trfase"/>
</dbReference>
<dbReference type="EMBL" id="JAJISC010000001">
    <property type="protein sequence ID" value="MCS2608376.1"/>
    <property type="molecule type" value="Genomic_DNA"/>
</dbReference>
<keyword evidence="5 9" id="KW-0808">Transferase</keyword>
<accession>A0ABT2E9Y3</accession>
<dbReference type="Gene3D" id="3.40.640.10">
    <property type="entry name" value="Type I PLP-dependent aspartate aminotransferase-like (Major domain)"/>
    <property type="match status" value="1"/>
</dbReference>
<evidence type="ECO:0000256" key="5">
    <source>
        <dbReference type="ARBA" id="ARBA00022679"/>
    </source>
</evidence>
<feature type="binding site" evidence="9">
    <location>
        <position position="198"/>
    </location>
    <ligand>
        <name>pyridoxal 5'-phosphate</name>
        <dbReference type="ChEBI" id="CHEBI:597326"/>
    </ligand>
</feature>
<dbReference type="PROSITE" id="PS00599">
    <property type="entry name" value="AA_TRANSFER_CLASS_2"/>
    <property type="match status" value="1"/>
</dbReference>
<keyword evidence="6 9" id="KW-0093">Biotin biosynthesis</keyword>
<comment type="cofactor">
    <cofactor evidence="1 9">
        <name>pyridoxal 5'-phosphate</name>
        <dbReference type="ChEBI" id="CHEBI:597326"/>
    </cofactor>
</comment>
<feature type="binding site" evidence="9">
    <location>
        <begin position="99"/>
        <end position="100"/>
    </location>
    <ligand>
        <name>pyridoxal 5'-phosphate</name>
        <dbReference type="ChEBI" id="CHEBI:597326"/>
    </ligand>
</feature>
<feature type="binding site" evidence="9">
    <location>
        <position position="124"/>
    </location>
    <ligand>
        <name>substrate</name>
    </ligand>
</feature>
<sequence length="380" mass="41199">MSEIWRARLMDAQERRRRKHQNRQRHVHSDVTLDFAGNDYLGLASDARVAKAAAAAARRFGSGARASHLVSGHLAIHQELEESLARFTGRQKALLFSTGYMANLGVLQALADAHTAIFQDRLNHASLLDGGQLSGARMRRFHHGSMSDLTRLLERSSATHKLIVSDGVFSMDGDIADIAALAEISRQHAAWLMIDDAHGLGVLGNDGSGSVGTRFNSDAVPILVGTLGKALGSGGAFVAGDALLIEHLMQFARSYVYTTAQPPAVAAASLAALRIVESEPERRERLRQNVCWFRREAQTIGLPLADATTPIQPLLLGDEQRTLAWAAALEEEGLKVGAIRPPTVAPGQARLRITLSARHSRSDIERLLAALARCWQREAA</sequence>
<feature type="binding site" evidence="9">
    <location>
        <position position="343"/>
    </location>
    <ligand>
        <name>substrate</name>
    </ligand>
</feature>
<protein>
    <recommendedName>
        <fullName evidence="9">8-amino-7-oxononanoate synthase</fullName>
        <shortName evidence="9">AONS</shortName>
        <ecNumber evidence="9">2.3.1.47</ecNumber>
    </recommendedName>
    <alternativeName>
        <fullName evidence="9">7-keto-8-amino-pelargonic acid synthase</fullName>
        <shortName evidence="9">7-KAP synthase</shortName>
        <shortName evidence="9">KAPA synthase</shortName>
    </alternativeName>
    <alternativeName>
        <fullName evidence="9">8-amino-7-ketopelargonate synthase</fullName>
    </alternativeName>
</protein>
<dbReference type="InterPro" id="IPR050087">
    <property type="entry name" value="AON_synthase_class-II"/>
</dbReference>
<keyword evidence="11" id="KW-0012">Acyltransferase</keyword>
<dbReference type="NCBIfam" id="TIGR00858">
    <property type="entry name" value="bioF"/>
    <property type="match status" value="1"/>
</dbReference>
<feature type="binding site" evidence="9">
    <location>
        <position position="23"/>
    </location>
    <ligand>
        <name>substrate</name>
    </ligand>
</feature>
<feature type="binding site" evidence="9">
    <location>
        <position position="226"/>
    </location>
    <ligand>
        <name>pyridoxal 5'-phosphate</name>
        <dbReference type="ChEBI" id="CHEBI:597326"/>
    </ligand>
</feature>
<dbReference type="EC" id="2.3.1.47" evidence="9"/>
<comment type="function">
    <text evidence="9">Catalyzes the decarboxylative condensation of pimeloyl-[acyl-carrier protein] and L-alanine to produce 8-amino-7-oxononanoate (AON), [acyl-carrier protein], and carbon dioxide.</text>
</comment>
<dbReference type="RefSeq" id="WP_259034857.1">
    <property type="nucleotide sequence ID" value="NZ_JAJISC010000001.1"/>
</dbReference>
<reference evidence="11" key="1">
    <citation type="submission" date="2021-11" db="EMBL/GenBank/DDBJ databases">
        <title>Halomonas sp., isolated from a coastal aquaculture zone in Dongshan Bay.</title>
        <authorList>
            <person name="Lin W."/>
        </authorList>
    </citation>
    <scope>NUCLEOTIDE SEQUENCE</scope>
    <source>
        <strain evidence="11">Yzlin-01</strain>
    </source>
</reference>
<dbReference type="PANTHER" id="PTHR13693:SF100">
    <property type="entry name" value="8-AMINO-7-OXONONANOATE SYNTHASE"/>
    <property type="match status" value="1"/>
</dbReference>
<evidence type="ECO:0000313" key="12">
    <source>
        <dbReference type="Proteomes" id="UP001165542"/>
    </source>
</evidence>
<feature type="binding site" evidence="9">
    <location>
        <position position="170"/>
    </location>
    <ligand>
        <name>pyridoxal 5'-phosphate</name>
        <dbReference type="ChEBI" id="CHEBI:597326"/>
    </ligand>
</feature>
<dbReference type="Proteomes" id="UP001165542">
    <property type="component" value="Unassembled WGS sequence"/>
</dbReference>
<comment type="caution">
    <text evidence="11">The sequence shown here is derived from an EMBL/GenBank/DDBJ whole genome shotgun (WGS) entry which is preliminary data.</text>
</comment>
<comment type="pathway">
    <text evidence="2 9">Cofactor biosynthesis; biotin biosynthesis.</text>
</comment>
<keyword evidence="7 9" id="KW-0663">Pyridoxal phosphate</keyword>
<dbReference type="InterPro" id="IPR001917">
    <property type="entry name" value="Aminotrans_II_pyridoxalP_BS"/>
</dbReference>
<dbReference type="HAMAP" id="MF_01693">
    <property type="entry name" value="BioF_aminotrans_2"/>
    <property type="match status" value="1"/>
</dbReference>
<dbReference type="InterPro" id="IPR004839">
    <property type="entry name" value="Aminotransferase_I/II_large"/>
</dbReference>
<evidence type="ECO:0000256" key="1">
    <source>
        <dbReference type="ARBA" id="ARBA00001933"/>
    </source>
</evidence>
<name>A0ABT2E9Y3_9GAMM</name>
<evidence type="ECO:0000256" key="8">
    <source>
        <dbReference type="ARBA" id="ARBA00047715"/>
    </source>
</evidence>
<dbReference type="PANTHER" id="PTHR13693">
    <property type="entry name" value="CLASS II AMINOTRANSFERASE/8-AMINO-7-OXONONANOATE SYNTHASE"/>
    <property type="match status" value="1"/>
</dbReference>
<proteinExistence type="inferred from homology"/>
<evidence type="ECO:0000256" key="4">
    <source>
        <dbReference type="ARBA" id="ARBA00011738"/>
    </source>
</evidence>
<dbReference type="InterPro" id="IPR022834">
    <property type="entry name" value="AONS_Proteobacteria"/>
</dbReference>
<evidence type="ECO:0000259" key="10">
    <source>
        <dbReference type="Pfam" id="PF00155"/>
    </source>
</evidence>
<dbReference type="InterPro" id="IPR004723">
    <property type="entry name" value="AONS_Archaea/Proteobacteria"/>
</dbReference>
<feature type="domain" description="Aminotransferase class I/classII large" evidence="10">
    <location>
        <begin position="33"/>
        <end position="371"/>
    </location>
</feature>
<comment type="subunit">
    <text evidence="4 9">Homodimer.</text>
</comment>
<dbReference type="Gene3D" id="3.90.1150.10">
    <property type="entry name" value="Aspartate Aminotransferase, domain 1"/>
    <property type="match status" value="1"/>
</dbReference>
<dbReference type="InterPro" id="IPR015422">
    <property type="entry name" value="PyrdxlP-dep_Trfase_small"/>
</dbReference>
<dbReference type="SUPFAM" id="SSF53383">
    <property type="entry name" value="PLP-dependent transferases"/>
    <property type="match status" value="1"/>
</dbReference>
<evidence type="ECO:0000256" key="7">
    <source>
        <dbReference type="ARBA" id="ARBA00022898"/>
    </source>
</evidence>
<dbReference type="GO" id="GO:0008710">
    <property type="term" value="F:8-amino-7-oxononanoate synthase activity"/>
    <property type="evidence" value="ECO:0007669"/>
    <property type="project" value="UniProtKB-EC"/>
</dbReference>
<evidence type="ECO:0000313" key="11">
    <source>
        <dbReference type="EMBL" id="MCS2608376.1"/>
    </source>
</evidence>
<feature type="modified residue" description="N6-(pyridoxal phosphate)lysine" evidence="9">
    <location>
        <position position="229"/>
    </location>
</feature>